<protein>
    <submittedName>
        <fullName evidence="3">Cation transporter</fullName>
    </submittedName>
    <submittedName>
        <fullName evidence="4">Cation-transporting ATPase</fullName>
    </submittedName>
</protein>
<keyword evidence="1" id="KW-0479">Metal-binding</keyword>
<dbReference type="SUPFAM" id="SSF55008">
    <property type="entry name" value="HMA, heavy metal-associated domain"/>
    <property type="match status" value="1"/>
</dbReference>
<dbReference type="PROSITE" id="PS01047">
    <property type="entry name" value="HMA_1"/>
    <property type="match status" value="1"/>
</dbReference>
<dbReference type="RefSeq" id="WP_014909591.1">
    <property type="nucleotide sequence ID" value="NZ_CBDRHC010000005.1"/>
</dbReference>
<dbReference type="InterPro" id="IPR000428">
    <property type="entry name" value="Cu-bd"/>
</dbReference>
<evidence type="ECO:0000313" key="6">
    <source>
        <dbReference type="Proteomes" id="UP001585053"/>
    </source>
</evidence>
<gene>
    <name evidence="4" type="ORF">GTW20_13625</name>
    <name evidence="3" type="ORF">VSQ78_20810</name>
</gene>
<dbReference type="CDD" id="cd00371">
    <property type="entry name" value="HMA"/>
    <property type="match status" value="1"/>
</dbReference>
<evidence type="ECO:0000259" key="2">
    <source>
        <dbReference type="PROSITE" id="PS50846"/>
    </source>
</evidence>
<proteinExistence type="predicted"/>
<dbReference type="EMBL" id="JAYMRS010000009">
    <property type="protein sequence ID" value="MFB8770148.1"/>
    <property type="molecule type" value="Genomic_DNA"/>
</dbReference>
<dbReference type="Gene3D" id="3.30.70.100">
    <property type="match status" value="1"/>
</dbReference>
<organism evidence="4 5">
    <name type="scientific">Nocardiopsis alba</name>
    <dbReference type="NCBI Taxonomy" id="53437"/>
    <lineage>
        <taxon>Bacteria</taxon>
        <taxon>Bacillati</taxon>
        <taxon>Actinomycetota</taxon>
        <taxon>Actinomycetes</taxon>
        <taxon>Streptosporangiales</taxon>
        <taxon>Nocardiopsidaceae</taxon>
        <taxon>Nocardiopsis</taxon>
    </lineage>
</organism>
<sequence length="69" mass="7020">MADTAVYTVEGMSCGHCVNSVTEEVTGVSGVTDVKVDLESKKVTVTAEGPIDDAAVRAAIDEAGYEVAG</sequence>
<feature type="domain" description="HMA" evidence="2">
    <location>
        <begin position="3"/>
        <end position="68"/>
    </location>
</feature>
<name>A0A7K2ITH9_9ACTN</name>
<dbReference type="PRINTS" id="PR00944">
    <property type="entry name" value="CUEXPORT"/>
</dbReference>
<evidence type="ECO:0000256" key="1">
    <source>
        <dbReference type="ARBA" id="ARBA00022723"/>
    </source>
</evidence>
<dbReference type="InterPro" id="IPR006121">
    <property type="entry name" value="HMA_dom"/>
</dbReference>
<dbReference type="Proteomes" id="UP000467124">
    <property type="component" value="Unassembled WGS sequence"/>
</dbReference>
<evidence type="ECO:0000313" key="4">
    <source>
        <dbReference type="EMBL" id="MYR33272.1"/>
    </source>
</evidence>
<accession>A0A7K2ITH9</accession>
<dbReference type="Proteomes" id="UP001585053">
    <property type="component" value="Unassembled WGS sequence"/>
</dbReference>
<reference evidence="4 5" key="1">
    <citation type="journal article" date="2019" name="Nat. Commun.">
        <title>The antimicrobial potential of Streptomyces from insect microbiomes.</title>
        <authorList>
            <person name="Chevrette M.G."/>
            <person name="Carlson C.M."/>
            <person name="Ortega H.E."/>
            <person name="Thomas C."/>
            <person name="Ananiev G.E."/>
            <person name="Barns K.J."/>
            <person name="Book A.J."/>
            <person name="Cagnazzo J."/>
            <person name="Carlos C."/>
            <person name="Flanigan W."/>
            <person name="Grubbs K.J."/>
            <person name="Horn H.A."/>
            <person name="Hoffmann F.M."/>
            <person name="Klassen J.L."/>
            <person name="Knack J.J."/>
            <person name="Lewin G.R."/>
            <person name="McDonald B.R."/>
            <person name="Muller L."/>
            <person name="Melo W.G.P."/>
            <person name="Pinto-Tomas A.A."/>
            <person name="Schmitz A."/>
            <person name="Wendt-Pienkowski E."/>
            <person name="Wildman S."/>
            <person name="Zhao M."/>
            <person name="Zhang F."/>
            <person name="Bugni T.S."/>
            <person name="Andes D.R."/>
            <person name="Pupo M.T."/>
            <person name="Currie C.R."/>
        </authorList>
    </citation>
    <scope>NUCLEOTIDE SEQUENCE [LARGE SCALE GENOMIC DNA]</scope>
    <source>
        <strain evidence="4 5">SID5840</strain>
    </source>
</reference>
<reference evidence="3 6" key="2">
    <citation type="submission" date="2024-01" db="EMBL/GenBank/DDBJ databases">
        <title>Genome mining of biosynthetic gene clusters to explore secondary metabolites of Streptomyces sp.</title>
        <authorList>
            <person name="Baig A."/>
            <person name="Ajitkumar Shintre N."/>
            <person name="Kumar H."/>
            <person name="Anbarasu A."/>
            <person name="Ramaiah S."/>
        </authorList>
    </citation>
    <scope>NUCLEOTIDE SEQUENCE [LARGE SCALE GENOMIC DNA]</scope>
    <source>
        <strain evidence="3 6">A01</strain>
    </source>
</reference>
<dbReference type="InterPro" id="IPR036163">
    <property type="entry name" value="HMA_dom_sf"/>
</dbReference>
<dbReference type="AlphaFoldDB" id="A0A7K2ITH9"/>
<evidence type="ECO:0000313" key="5">
    <source>
        <dbReference type="Proteomes" id="UP000467124"/>
    </source>
</evidence>
<dbReference type="GO" id="GO:0005507">
    <property type="term" value="F:copper ion binding"/>
    <property type="evidence" value="ECO:0007669"/>
    <property type="project" value="InterPro"/>
</dbReference>
<evidence type="ECO:0000313" key="3">
    <source>
        <dbReference type="EMBL" id="MFB8770148.1"/>
    </source>
</evidence>
<dbReference type="InterPro" id="IPR017969">
    <property type="entry name" value="Heavy-metal-associated_CS"/>
</dbReference>
<dbReference type="OMA" id="TCHHCVM"/>
<dbReference type="EMBL" id="WWHY01000001">
    <property type="protein sequence ID" value="MYR33272.1"/>
    <property type="molecule type" value="Genomic_DNA"/>
</dbReference>
<dbReference type="Pfam" id="PF00403">
    <property type="entry name" value="HMA"/>
    <property type="match status" value="1"/>
</dbReference>
<dbReference type="PROSITE" id="PS50846">
    <property type="entry name" value="HMA_2"/>
    <property type="match status" value="1"/>
</dbReference>
<comment type="caution">
    <text evidence="4">The sequence shown here is derived from an EMBL/GenBank/DDBJ whole genome shotgun (WGS) entry which is preliminary data.</text>
</comment>
<dbReference type="GO" id="GO:0006825">
    <property type="term" value="P:copper ion transport"/>
    <property type="evidence" value="ECO:0007669"/>
    <property type="project" value="InterPro"/>
</dbReference>
<keyword evidence="6" id="KW-1185">Reference proteome</keyword>